<sequence length="394" mass="45025">MSKFDRPPINPAELQAQPEAQQEKPRKDVEAVNEAQNFFRSLGLAVENDGLITKEPTEEQLVKLREWHDQTRDGGIDMPTEKAFYEKVLLAISLWRQQEGEKINYLLGKGTGVEVALRGNVAGRTKRPIEFSYRSHSDFELYGVDYEAAENGANLGGKPVYTESFVKIFGNQEYFPVTKTKGLKNIPPTLLHETAEIVDFGGVSARVPQLELLFLDKYLSRESTPRPEGHDAELLARQYVLDRAKTHQYLDQLAIEPAVAQIQAQTQKDYQGQLDSIKRNIAFTRREFEEEEIDPSPQDLVRKINERIQSMLDIHGAKKSISYSGIRLNLWQALTPEQVDSEGNVVDQEFLQRLQEKVKQMETSAIERYRGKHQELDQLFDGIEKEFATEAKTE</sequence>
<comment type="caution">
    <text evidence="2">The sequence shown here is derived from an EMBL/GenBank/DDBJ whole genome shotgun (WGS) entry which is preliminary data.</text>
</comment>
<dbReference type="EMBL" id="MFLL01000024">
    <property type="protein sequence ID" value="OGG68984.1"/>
    <property type="molecule type" value="Genomic_DNA"/>
</dbReference>
<evidence type="ECO:0000313" key="2">
    <source>
        <dbReference type="EMBL" id="OGG68984.1"/>
    </source>
</evidence>
<dbReference type="Proteomes" id="UP000176914">
    <property type="component" value="Unassembled WGS sequence"/>
</dbReference>
<proteinExistence type="predicted"/>
<feature type="compositionally biased region" description="Low complexity" evidence="1">
    <location>
        <begin position="11"/>
        <end position="20"/>
    </location>
</feature>
<name>A0A1F6E5L7_9BACT</name>
<feature type="region of interest" description="Disordered" evidence="1">
    <location>
        <begin position="1"/>
        <end position="28"/>
    </location>
</feature>
<organism evidence="2 3">
    <name type="scientific">Candidatus Kaiserbacteria bacterium RIFCSPHIGHO2_02_FULL_55_25</name>
    <dbReference type="NCBI Taxonomy" id="1798498"/>
    <lineage>
        <taxon>Bacteria</taxon>
        <taxon>Candidatus Kaiseribacteriota</taxon>
    </lineage>
</organism>
<protein>
    <submittedName>
        <fullName evidence="2">Uncharacterized protein</fullName>
    </submittedName>
</protein>
<gene>
    <name evidence="2" type="ORF">A3C20_01420</name>
</gene>
<dbReference type="AlphaFoldDB" id="A0A1F6E5L7"/>
<evidence type="ECO:0000313" key="3">
    <source>
        <dbReference type="Proteomes" id="UP000176914"/>
    </source>
</evidence>
<reference evidence="2 3" key="1">
    <citation type="journal article" date="2016" name="Nat. Commun.">
        <title>Thousands of microbial genomes shed light on interconnected biogeochemical processes in an aquifer system.</title>
        <authorList>
            <person name="Anantharaman K."/>
            <person name="Brown C.T."/>
            <person name="Hug L.A."/>
            <person name="Sharon I."/>
            <person name="Castelle C.J."/>
            <person name="Probst A.J."/>
            <person name="Thomas B.C."/>
            <person name="Singh A."/>
            <person name="Wilkins M.J."/>
            <person name="Karaoz U."/>
            <person name="Brodie E.L."/>
            <person name="Williams K.H."/>
            <person name="Hubbard S.S."/>
            <person name="Banfield J.F."/>
        </authorList>
    </citation>
    <scope>NUCLEOTIDE SEQUENCE [LARGE SCALE GENOMIC DNA]</scope>
</reference>
<evidence type="ECO:0000256" key="1">
    <source>
        <dbReference type="SAM" id="MobiDB-lite"/>
    </source>
</evidence>
<accession>A0A1F6E5L7</accession>